<dbReference type="STRING" id="387005.A0A183HHL5"/>
<dbReference type="WBParaSite" id="OFLC_0000697601-mRNA-1">
    <property type="protein sequence ID" value="OFLC_0000697601-mRNA-1"/>
    <property type="gene ID" value="OFLC_0000697601"/>
</dbReference>
<name>A0A183HHL5_9BILA</name>
<dbReference type="PROSITE" id="PS01358">
    <property type="entry name" value="ZF_RANBP2_1"/>
    <property type="match status" value="3"/>
</dbReference>
<feature type="domain" description="RanBP2-type" evidence="5">
    <location>
        <begin position="107"/>
        <end position="140"/>
    </location>
</feature>
<reference evidence="6 7" key="2">
    <citation type="submission" date="2018-11" db="EMBL/GenBank/DDBJ databases">
        <authorList>
            <consortium name="Pathogen Informatics"/>
        </authorList>
    </citation>
    <scope>NUCLEOTIDE SEQUENCE [LARGE SCALE GENOMIC DNA]</scope>
</reference>
<dbReference type="GO" id="GO:0006281">
    <property type="term" value="P:DNA repair"/>
    <property type="evidence" value="ECO:0007669"/>
    <property type="project" value="TreeGrafter"/>
</dbReference>
<dbReference type="InterPro" id="IPR036443">
    <property type="entry name" value="Znf_RanBP2_sf"/>
</dbReference>
<proteinExistence type="predicted"/>
<dbReference type="Proteomes" id="UP000267606">
    <property type="component" value="Unassembled WGS sequence"/>
</dbReference>
<dbReference type="GO" id="GO:0008237">
    <property type="term" value="F:metallopeptidase activity"/>
    <property type="evidence" value="ECO:0007669"/>
    <property type="project" value="TreeGrafter"/>
</dbReference>
<dbReference type="AlphaFoldDB" id="A0A183HHL5"/>
<dbReference type="GO" id="GO:0005634">
    <property type="term" value="C:nucleus"/>
    <property type="evidence" value="ECO:0007669"/>
    <property type="project" value="TreeGrafter"/>
</dbReference>
<sequence>MASDITEKWTCSQCTYANFQTAKACTMCRIPRYSVFITAPPCTSSAVCGGEETEQRWPCPDCTYLNVLKSRHCIVCMYKRPNNFETKDEKEFVCKDECSVDLEHVEKLGKALHKWDCSQCTYKNWPNVKHCTMCGTPKDYVSVGIGSDIVCQDSHDIAYKNRVKLGELKTDSFKHNCTSYVLPNEIEKAILQHVVPQSRKKLRICQNMRKKIRKILLKEEVKTIMESGK</sequence>
<dbReference type="Pfam" id="PF00641">
    <property type="entry name" value="Zn_ribbon_RanBP"/>
    <property type="match status" value="3"/>
</dbReference>
<dbReference type="SMART" id="SM00547">
    <property type="entry name" value="ZnF_RBZ"/>
    <property type="match status" value="3"/>
</dbReference>
<keyword evidence="3" id="KW-0862">Zinc</keyword>
<evidence type="ECO:0000313" key="8">
    <source>
        <dbReference type="WBParaSite" id="OFLC_0000697601-mRNA-1"/>
    </source>
</evidence>
<evidence type="ECO:0000259" key="5">
    <source>
        <dbReference type="PROSITE" id="PS50199"/>
    </source>
</evidence>
<protein>
    <submittedName>
        <fullName evidence="8">RanBP2-type domain-containing protein</fullName>
    </submittedName>
</protein>
<keyword evidence="1" id="KW-0479">Metal-binding</keyword>
<dbReference type="SUPFAM" id="SSF90209">
    <property type="entry name" value="Ran binding protein zinc finger-like"/>
    <property type="match status" value="3"/>
</dbReference>
<keyword evidence="2 4" id="KW-0863">Zinc-finger</keyword>
<dbReference type="PROSITE" id="PS50199">
    <property type="entry name" value="ZF_RANBP2_2"/>
    <property type="match status" value="3"/>
</dbReference>
<evidence type="ECO:0000256" key="4">
    <source>
        <dbReference type="PROSITE-ProRule" id="PRU00322"/>
    </source>
</evidence>
<dbReference type="GO" id="GO:0008270">
    <property type="term" value="F:zinc ion binding"/>
    <property type="evidence" value="ECO:0007669"/>
    <property type="project" value="UniProtKB-KW"/>
</dbReference>
<feature type="domain" description="RanBP2-type" evidence="5">
    <location>
        <begin position="53"/>
        <end position="82"/>
    </location>
</feature>
<evidence type="ECO:0000256" key="3">
    <source>
        <dbReference type="ARBA" id="ARBA00022833"/>
    </source>
</evidence>
<gene>
    <name evidence="6" type="ORF">OFLC_LOCUS6976</name>
</gene>
<evidence type="ECO:0000313" key="7">
    <source>
        <dbReference type="Proteomes" id="UP000267606"/>
    </source>
</evidence>
<organism evidence="8">
    <name type="scientific">Onchocerca flexuosa</name>
    <dbReference type="NCBI Taxonomy" id="387005"/>
    <lineage>
        <taxon>Eukaryota</taxon>
        <taxon>Metazoa</taxon>
        <taxon>Ecdysozoa</taxon>
        <taxon>Nematoda</taxon>
        <taxon>Chromadorea</taxon>
        <taxon>Rhabditida</taxon>
        <taxon>Spirurina</taxon>
        <taxon>Spiruromorpha</taxon>
        <taxon>Filarioidea</taxon>
        <taxon>Onchocercidae</taxon>
        <taxon>Onchocerca</taxon>
    </lineage>
</organism>
<dbReference type="InterPro" id="IPR053000">
    <property type="entry name" value="WSS1-like_metalloprotease"/>
</dbReference>
<evidence type="ECO:0000313" key="6">
    <source>
        <dbReference type="EMBL" id="VDO48704.1"/>
    </source>
</evidence>
<keyword evidence="7" id="KW-1185">Reference proteome</keyword>
<dbReference type="Gene3D" id="2.30.30.380">
    <property type="entry name" value="Zn-finger domain of Sec23/24"/>
    <property type="match status" value="1"/>
</dbReference>
<feature type="domain" description="RanBP2-type" evidence="5">
    <location>
        <begin position="5"/>
        <end position="34"/>
    </location>
</feature>
<dbReference type="PANTHER" id="PTHR46622">
    <property type="entry name" value="DNA-DEPENDENT METALLOPROTEASE WSS1"/>
    <property type="match status" value="1"/>
</dbReference>
<accession>A0A183HHL5</accession>
<evidence type="ECO:0000256" key="1">
    <source>
        <dbReference type="ARBA" id="ARBA00022723"/>
    </source>
</evidence>
<dbReference type="EMBL" id="UZAJ01006981">
    <property type="protein sequence ID" value="VDO48704.1"/>
    <property type="molecule type" value="Genomic_DNA"/>
</dbReference>
<reference evidence="8" key="1">
    <citation type="submission" date="2016-06" db="UniProtKB">
        <authorList>
            <consortium name="WormBaseParasite"/>
        </authorList>
    </citation>
    <scope>IDENTIFICATION</scope>
</reference>
<dbReference type="Gene3D" id="4.10.1060.10">
    <property type="entry name" value="Zinc finger, RanBP2-type"/>
    <property type="match status" value="2"/>
</dbReference>
<dbReference type="InterPro" id="IPR001876">
    <property type="entry name" value="Znf_RanBP2"/>
</dbReference>
<dbReference type="PANTHER" id="PTHR46622:SF1">
    <property type="entry name" value="DNA-DEPENDENT METALLOPROTEASE WSS1"/>
    <property type="match status" value="1"/>
</dbReference>
<evidence type="ECO:0000256" key="2">
    <source>
        <dbReference type="ARBA" id="ARBA00022771"/>
    </source>
</evidence>